<dbReference type="InterPro" id="IPR023093">
    <property type="entry name" value="ScpA-like_C"/>
</dbReference>
<comment type="similarity">
    <text evidence="2">Belongs to the CND2 H2 (condensin-2 subunit 2) family.</text>
</comment>
<sequence length="299" mass="33461">MTNGGTEYQSGDSSSGGRFHAVQPLRDLESNWAVDLAKNLEEYLLKICSVSRINQRAHRSNLKKVVCMQFLMRKMISFGAWMMSQDALLASLAETEKQTELAARVSTWKQKIEHNLEEQDSRPPFDIHDYGERILDKLSLKVDNGNAMSFADVVGGQEKHHVARTFSALLQLVNNGDIDLDKGGADGESVCYTAVNPFYVRLLKHDKKQEEPHFRSSKKRAKSPMRRGCIKSDREKSVREKSPAVNPLSSGSTATMLSSQPNCKFSVKLGKIGGIRCTPEGKRRRRTRLVEPVDLHSAG</sequence>
<feature type="region of interest" description="Disordered" evidence="4">
    <location>
        <begin position="209"/>
        <end position="257"/>
    </location>
</feature>
<name>A0AAP0S6Q3_LIQFO</name>
<comment type="subcellular location">
    <subcellularLocation>
        <location evidence="1">Nucleus</location>
    </subcellularLocation>
</comment>
<proteinExistence type="inferred from homology"/>
<feature type="compositionally biased region" description="Basic and acidic residues" evidence="4">
    <location>
        <begin position="230"/>
        <end position="242"/>
    </location>
</feature>
<protein>
    <recommendedName>
        <fullName evidence="9">Condensin-2 complex subunit H2</fullName>
    </recommendedName>
</protein>
<evidence type="ECO:0000313" key="7">
    <source>
        <dbReference type="EMBL" id="KAK9288169.1"/>
    </source>
</evidence>
<dbReference type="AlphaFoldDB" id="A0AAP0S6Q3"/>
<feature type="compositionally biased region" description="Polar residues" evidence="4">
    <location>
        <begin position="247"/>
        <end position="257"/>
    </location>
</feature>
<accession>A0AAP0S6Q3</accession>
<dbReference type="InterPro" id="IPR031737">
    <property type="entry name" value="CNDH2_C"/>
</dbReference>
<evidence type="ECO:0008006" key="9">
    <source>
        <dbReference type="Google" id="ProtNLM"/>
    </source>
</evidence>
<evidence type="ECO:0000259" key="5">
    <source>
        <dbReference type="Pfam" id="PF06278"/>
    </source>
</evidence>
<keyword evidence="8" id="KW-1185">Reference proteome</keyword>
<dbReference type="InterPro" id="IPR031739">
    <property type="entry name" value="Ncaph2"/>
</dbReference>
<evidence type="ECO:0000313" key="8">
    <source>
        <dbReference type="Proteomes" id="UP001415857"/>
    </source>
</evidence>
<dbReference type="Gene3D" id="1.10.10.580">
    <property type="entry name" value="Structural maintenance of chromosome 1. Chain E"/>
    <property type="match status" value="1"/>
</dbReference>
<dbReference type="Pfam" id="PF06278">
    <property type="entry name" value="CNDH2_N"/>
    <property type="match status" value="1"/>
</dbReference>
<dbReference type="GO" id="GO:0000796">
    <property type="term" value="C:condensin complex"/>
    <property type="evidence" value="ECO:0007669"/>
    <property type="project" value="TreeGrafter"/>
</dbReference>
<dbReference type="Pfam" id="PF16858">
    <property type="entry name" value="CNDH2_C"/>
    <property type="match status" value="1"/>
</dbReference>
<dbReference type="Proteomes" id="UP001415857">
    <property type="component" value="Unassembled WGS sequence"/>
</dbReference>
<dbReference type="EMBL" id="JBBPBK010000003">
    <property type="protein sequence ID" value="KAK9288169.1"/>
    <property type="molecule type" value="Genomic_DNA"/>
</dbReference>
<evidence type="ECO:0000259" key="6">
    <source>
        <dbReference type="Pfam" id="PF16858"/>
    </source>
</evidence>
<feature type="domain" description="Condensin-2 complex subunit H2 C-terminal" evidence="6">
    <location>
        <begin position="86"/>
        <end position="210"/>
    </location>
</feature>
<dbReference type="GO" id="GO:0051306">
    <property type="term" value="P:mitotic sister chromatid separation"/>
    <property type="evidence" value="ECO:0007669"/>
    <property type="project" value="TreeGrafter"/>
</dbReference>
<evidence type="ECO:0000256" key="4">
    <source>
        <dbReference type="SAM" id="MobiDB-lite"/>
    </source>
</evidence>
<comment type="caution">
    <text evidence="7">The sequence shown here is derived from an EMBL/GenBank/DDBJ whole genome shotgun (WGS) entry which is preliminary data.</text>
</comment>
<gene>
    <name evidence="7" type="ORF">L1049_016618</name>
</gene>
<organism evidence="7 8">
    <name type="scientific">Liquidambar formosana</name>
    <name type="common">Formosan gum</name>
    <dbReference type="NCBI Taxonomy" id="63359"/>
    <lineage>
        <taxon>Eukaryota</taxon>
        <taxon>Viridiplantae</taxon>
        <taxon>Streptophyta</taxon>
        <taxon>Embryophyta</taxon>
        <taxon>Tracheophyta</taxon>
        <taxon>Spermatophyta</taxon>
        <taxon>Magnoliopsida</taxon>
        <taxon>eudicotyledons</taxon>
        <taxon>Gunneridae</taxon>
        <taxon>Pentapetalae</taxon>
        <taxon>Saxifragales</taxon>
        <taxon>Altingiaceae</taxon>
        <taxon>Liquidambar</taxon>
    </lineage>
</organism>
<dbReference type="PANTHER" id="PTHR14324">
    <property type="entry name" value="CONDENSIN-2 COMPLEX SUBUNIT H2"/>
    <property type="match status" value="1"/>
</dbReference>
<evidence type="ECO:0000256" key="2">
    <source>
        <dbReference type="ARBA" id="ARBA00007844"/>
    </source>
</evidence>
<dbReference type="PANTHER" id="PTHR14324:SF3">
    <property type="entry name" value="CONDENSIN-2 COMPLEX SUBUNIT H2"/>
    <property type="match status" value="1"/>
</dbReference>
<dbReference type="InterPro" id="IPR009378">
    <property type="entry name" value="H2_N"/>
</dbReference>
<keyword evidence="3" id="KW-0539">Nucleus</keyword>
<dbReference type="GO" id="GO:0003682">
    <property type="term" value="F:chromatin binding"/>
    <property type="evidence" value="ECO:0007669"/>
    <property type="project" value="TreeGrafter"/>
</dbReference>
<reference evidence="7 8" key="1">
    <citation type="journal article" date="2024" name="Plant J.">
        <title>Genome sequences and population genomics reveal climatic adaptation and genomic divergence between two closely related sweetgum species.</title>
        <authorList>
            <person name="Xu W.Q."/>
            <person name="Ren C.Q."/>
            <person name="Zhang X.Y."/>
            <person name="Comes H.P."/>
            <person name="Liu X.H."/>
            <person name="Li Y.G."/>
            <person name="Kettle C.J."/>
            <person name="Jalonen R."/>
            <person name="Gaisberger H."/>
            <person name="Ma Y.Z."/>
            <person name="Qiu Y.X."/>
        </authorList>
    </citation>
    <scope>NUCLEOTIDE SEQUENCE [LARGE SCALE GENOMIC DNA]</scope>
    <source>
        <strain evidence="7">Hangzhou</strain>
    </source>
</reference>
<feature type="domain" description="Condensin II complex subunit H2 N-terminal" evidence="5">
    <location>
        <begin position="18"/>
        <end position="55"/>
    </location>
</feature>
<dbReference type="GO" id="GO:0005634">
    <property type="term" value="C:nucleus"/>
    <property type="evidence" value="ECO:0007669"/>
    <property type="project" value="UniProtKB-SubCell"/>
</dbReference>
<evidence type="ECO:0000256" key="3">
    <source>
        <dbReference type="ARBA" id="ARBA00023242"/>
    </source>
</evidence>
<feature type="compositionally biased region" description="Basic residues" evidence="4">
    <location>
        <begin position="215"/>
        <end position="229"/>
    </location>
</feature>
<dbReference type="GO" id="GO:0010032">
    <property type="term" value="P:meiotic chromosome condensation"/>
    <property type="evidence" value="ECO:0007669"/>
    <property type="project" value="TreeGrafter"/>
</dbReference>
<evidence type="ECO:0000256" key="1">
    <source>
        <dbReference type="ARBA" id="ARBA00004123"/>
    </source>
</evidence>